<dbReference type="Proteomes" id="UP000595437">
    <property type="component" value="Chromosome 6"/>
</dbReference>
<name>A0A7T8HG00_CALRO</name>
<sequence>MEEVMVGGALPEDDEYNSSHEDENGKSYNGDEGWKVLNQRRGKGFKGNLVPFWKGGD</sequence>
<feature type="region of interest" description="Disordered" evidence="1">
    <location>
        <begin position="1"/>
        <end position="33"/>
    </location>
</feature>
<dbReference type="AlphaFoldDB" id="A0A7T8HG00"/>
<proteinExistence type="predicted"/>
<organism evidence="2 3">
    <name type="scientific">Caligus rogercresseyi</name>
    <name type="common">Sea louse</name>
    <dbReference type="NCBI Taxonomy" id="217165"/>
    <lineage>
        <taxon>Eukaryota</taxon>
        <taxon>Metazoa</taxon>
        <taxon>Ecdysozoa</taxon>
        <taxon>Arthropoda</taxon>
        <taxon>Crustacea</taxon>
        <taxon>Multicrustacea</taxon>
        <taxon>Hexanauplia</taxon>
        <taxon>Copepoda</taxon>
        <taxon>Siphonostomatoida</taxon>
        <taxon>Caligidae</taxon>
        <taxon>Caligus</taxon>
    </lineage>
</organism>
<protein>
    <submittedName>
        <fullName evidence="2">Uncharacterized protein</fullName>
    </submittedName>
</protein>
<dbReference type="EMBL" id="CP045895">
    <property type="protein sequence ID" value="QQP49383.1"/>
    <property type="molecule type" value="Genomic_DNA"/>
</dbReference>
<reference evidence="3" key="1">
    <citation type="submission" date="2021-01" db="EMBL/GenBank/DDBJ databases">
        <title>Caligus Genome Assembly.</title>
        <authorList>
            <person name="Gallardo-Escarate C."/>
        </authorList>
    </citation>
    <scope>NUCLEOTIDE SEQUENCE [LARGE SCALE GENOMIC DNA]</scope>
</reference>
<gene>
    <name evidence="2" type="ORF">FKW44_010035</name>
</gene>
<evidence type="ECO:0000313" key="3">
    <source>
        <dbReference type="Proteomes" id="UP000595437"/>
    </source>
</evidence>
<evidence type="ECO:0000313" key="2">
    <source>
        <dbReference type="EMBL" id="QQP49383.1"/>
    </source>
</evidence>
<evidence type="ECO:0000256" key="1">
    <source>
        <dbReference type="SAM" id="MobiDB-lite"/>
    </source>
</evidence>
<accession>A0A7T8HG00</accession>
<keyword evidence="3" id="KW-1185">Reference proteome</keyword>